<keyword evidence="3" id="KW-1185">Reference proteome</keyword>
<evidence type="ECO:0000256" key="1">
    <source>
        <dbReference type="SAM" id="MobiDB-lite"/>
    </source>
</evidence>
<feature type="compositionally biased region" description="Basic residues" evidence="1">
    <location>
        <begin position="89"/>
        <end position="99"/>
    </location>
</feature>
<evidence type="ECO:0000313" key="4">
    <source>
        <dbReference type="RefSeq" id="XP_022815630.1"/>
    </source>
</evidence>
<keyword evidence="2" id="KW-0732">Signal</keyword>
<name>A0A9J7ILP6_SPOLT</name>
<organism evidence="3 4">
    <name type="scientific">Spodoptera litura</name>
    <name type="common">Asian cotton leafworm</name>
    <dbReference type="NCBI Taxonomy" id="69820"/>
    <lineage>
        <taxon>Eukaryota</taxon>
        <taxon>Metazoa</taxon>
        <taxon>Ecdysozoa</taxon>
        <taxon>Arthropoda</taxon>
        <taxon>Hexapoda</taxon>
        <taxon>Insecta</taxon>
        <taxon>Pterygota</taxon>
        <taxon>Neoptera</taxon>
        <taxon>Endopterygota</taxon>
        <taxon>Lepidoptera</taxon>
        <taxon>Glossata</taxon>
        <taxon>Ditrysia</taxon>
        <taxon>Noctuoidea</taxon>
        <taxon>Noctuidae</taxon>
        <taxon>Amphipyrinae</taxon>
        <taxon>Spodoptera</taxon>
    </lineage>
</organism>
<feature type="region of interest" description="Disordered" evidence="1">
    <location>
        <begin position="131"/>
        <end position="151"/>
    </location>
</feature>
<feature type="region of interest" description="Disordered" evidence="1">
    <location>
        <begin position="54"/>
        <end position="106"/>
    </location>
</feature>
<evidence type="ECO:0000256" key="2">
    <source>
        <dbReference type="SAM" id="SignalP"/>
    </source>
</evidence>
<feature type="compositionally biased region" description="Basic and acidic residues" evidence="1">
    <location>
        <begin position="131"/>
        <end position="143"/>
    </location>
</feature>
<sequence>MFRICILLYGLSLTEAYTVKVSGKVELGNKLSKLFKDLYTQLIESGVVPEHSLINDESGPAVSVSKKNVELSQESSEDPATEFVDKTRQDKKRKKKREKRVVDVSTSSPHDIAVLDKMMKSELEKLHLYGYHKSPDKETDDLGKPLNNVHI</sequence>
<gene>
    <name evidence="4" type="primary">LOC111348924</name>
</gene>
<feature type="chain" id="PRO_5039914897" evidence="2">
    <location>
        <begin position="17"/>
        <end position="151"/>
    </location>
</feature>
<dbReference type="Proteomes" id="UP000301870">
    <property type="component" value="Chromosome 8"/>
</dbReference>
<proteinExistence type="predicted"/>
<dbReference type="RefSeq" id="XP_022815630.1">
    <property type="nucleotide sequence ID" value="XM_022959862.1"/>
</dbReference>
<feature type="signal peptide" evidence="2">
    <location>
        <begin position="1"/>
        <end position="16"/>
    </location>
</feature>
<dbReference type="OrthoDB" id="7457746at2759"/>
<accession>A0A9J7ILP6</accession>
<protein>
    <submittedName>
        <fullName evidence="4">Uncharacterized protein LOC111348924</fullName>
    </submittedName>
</protein>
<reference evidence="4" key="1">
    <citation type="submission" date="2025-08" db="UniProtKB">
        <authorList>
            <consortium name="RefSeq"/>
        </authorList>
    </citation>
    <scope>IDENTIFICATION</scope>
    <source>
        <strain evidence="4">Ishihara</strain>
        <tissue evidence="4">Whole body</tissue>
    </source>
</reference>
<dbReference type="KEGG" id="sliu:111348924"/>
<evidence type="ECO:0000313" key="3">
    <source>
        <dbReference type="Proteomes" id="UP000301870"/>
    </source>
</evidence>
<dbReference type="GeneID" id="111348924"/>
<dbReference type="AlphaFoldDB" id="A0A9J7ILP6"/>